<dbReference type="SUPFAM" id="SSF56112">
    <property type="entry name" value="Protein kinase-like (PK-like)"/>
    <property type="match status" value="1"/>
</dbReference>
<dbReference type="GO" id="GO:0004672">
    <property type="term" value="F:protein kinase activity"/>
    <property type="evidence" value="ECO:0007669"/>
    <property type="project" value="InterPro"/>
</dbReference>
<keyword evidence="4" id="KW-1185">Reference proteome</keyword>
<reference evidence="3 4" key="1">
    <citation type="journal article" date="2015" name="Genome Biol. Evol.">
        <title>Comparative Genomics of a Bacterivorous Green Alga Reveals Evolutionary Causalities and Consequences of Phago-Mixotrophic Mode of Nutrition.</title>
        <authorList>
            <person name="Burns J.A."/>
            <person name="Paasch A."/>
            <person name="Narechania A."/>
            <person name="Kim E."/>
        </authorList>
    </citation>
    <scope>NUCLEOTIDE SEQUENCE [LARGE SCALE GENOMIC DNA]</scope>
    <source>
        <strain evidence="3 4">PLY_AMNH</strain>
    </source>
</reference>
<feature type="domain" description="Protein kinase" evidence="2">
    <location>
        <begin position="161"/>
        <end position="558"/>
    </location>
</feature>
<dbReference type="EMBL" id="LGRX02000552">
    <property type="protein sequence ID" value="KAK3288207.1"/>
    <property type="molecule type" value="Genomic_DNA"/>
</dbReference>
<dbReference type="InterPro" id="IPR011009">
    <property type="entry name" value="Kinase-like_dom_sf"/>
</dbReference>
<accession>A0AAE0H1K8</accession>
<dbReference type="Pfam" id="PF03109">
    <property type="entry name" value="ABC1"/>
    <property type="match status" value="1"/>
</dbReference>
<dbReference type="InterPro" id="IPR004147">
    <property type="entry name" value="ABC1_dom"/>
</dbReference>
<name>A0AAE0H1K8_9CHLO</name>
<comment type="caution">
    <text evidence="3">The sequence shown here is derived from an EMBL/GenBank/DDBJ whole genome shotgun (WGS) entry which is preliminary data.</text>
</comment>
<evidence type="ECO:0000259" key="2">
    <source>
        <dbReference type="PROSITE" id="PS50011"/>
    </source>
</evidence>
<organism evidence="3 4">
    <name type="scientific">Cymbomonas tetramitiformis</name>
    <dbReference type="NCBI Taxonomy" id="36881"/>
    <lineage>
        <taxon>Eukaryota</taxon>
        <taxon>Viridiplantae</taxon>
        <taxon>Chlorophyta</taxon>
        <taxon>Pyramimonadophyceae</taxon>
        <taxon>Pyramimonadales</taxon>
        <taxon>Pyramimonadaceae</taxon>
        <taxon>Cymbomonas</taxon>
    </lineage>
</organism>
<gene>
    <name evidence="3" type="ORF">CYMTET_4308</name>
</gene>
<evidence type="ECO:0000313" key="4">
    <source>
        <dbReference type="Proteomes" id="UP001190700"/>
    </source>
</evidence>
<dbReference type="CDD" id="cd13969">
    <property type="entry name" value="ADCK1-like"/>
    <property type="match status" value="1"/>
</dbReference>
<dbReference type="InterPro" id="IPR045307">
    <property type="entry name" value="ADCK1_dom"/>
</dbReference>
<dbReference type="AlphaFoldDB" id="A0AAE0H1K8"/>
<proteinExistence type="inferred from homology"/>
<dbReference type="PROSITE" id="PS50011">
    <property type="entry name" value="PROTEIN_KINASE_DOM"/>
    <property type="match status" value="1"/>
</dbReference>
<evidence type="ECO:0000313" key="3">
    <source>
        <dbReference type="EMBL" id="KAK3288207.1"/>
    </source>
</evidence>
<protein>
    <recommendedName>
        <fullName evidence="2">Protein kinase domain-containing protein</fullName>
    </recommendedName>
</protein>
<evidence type="ECO:0000256" key="1">
    <source>
        <dbReference type="ARBA" id="ARBA00009670"/>
    </source>
</evidence>
<comment type="similarity">
    <text evidence="1">Belongs to the protein kinase superfamily. ADCK protein kinase family.</text>
</comment>
<dbReference type="Gene3D" id="1.10.510.10">
    <property type="entry name" value="Transferase(Phosphotransferase) domain 1"/>
    <property type="match status" value="1"/>
</dbReference>
<dbReference type="Proteomes" id="UP001190700">
    <property type="component" value="Unassembled WGS sequence"/>
</dbReference>
<dbReference type="PANTHER" id="PTHR43173:SF19">
    <property type="entry name" value="AARF DOMAIN-CONTAINING PROTEIN KINASE 1"/>
    <property type="match status" value="1"/>
</dbReference>
<dbReference type="InterPro" id="IPR051130">
    <property type="entry name" value="Mito_struct-func_regulator"/>
</dbReference>
<dbReference type="GO" id="GO:0005524">
    <property type="term" value="F:ATP binding"/>
    <property type="evidence" value="ECO:0007669"/>
    <property type="project" value="InterPro"/>
</dbReference>
<dbReference type="InterPro" id="IPR000719">
    <property type="entry name" value="Prot_kinase_dom"/>
</dbReference>
<sequence length="558" mass="62137">MLNSFRTVWTRLSPSLVSSPVKAGALALAGGTVLSSAAVDDPAKYVYGIARFGVAAYYLVPILSDWKLHEFRARSLSEDDADADASATHTTIANRLRDLCLVQGGIYTKAGQHICAQPVMLPEYISALRVLMDEAHIDPFEVDRVTFTEELKQTPEESFAYFDPQPLASASLAQVYKAELRDGRTVAVKIQRRPVARFLEIDLSIIEVFYKFLAAAIPGLNLEWLAAESRRHLLEELDFETEAENADRARALLTPEFPPDKLYIPDVIRNLSGKRVLTMDFAEGVPVDKITAEGGYGHGPGGQKRTAEVARLVQEVFASMIFVHGFVHCDPHPGNMLVDSTGRLVLLDHGVYRTLEPALRRCYGELWMAVIRGDKQGMQDGTEALGVSRQLWRFMAMTLAIAPGKVDADGTSDLMGHIKPVNQYDMDDHHAALQEVAALGFSLEELTGIFRDIPKDLLLVLKTNNLLRYVNDELGAPVNRFQIIAQYAPRGLKLVRGQQKTDERGAKHIWATLRTNLDQVWIGLCARIYPVFVRIGERIIKWKMQSIGHSASIPRDIH</sequence>
<dbReference type="PANTHER" id="PTHR43173">
    <property type="entry name" value="ABC1 FAMILY PROTEIN"/>
    <property type="match status" value="1"/>
</dbReference>